<feature type="transmembrane region" description="Helical" evidence="1">
    <location>
        <begin position="107"/>
        <end position="129"/>
    </location>
</feature>
<feature type="transmembrane region" description="Helical" evidence="1">
    <location>
        <begin position="160"/>
        <end position="179"/>
    </location>
</feature>
<evidence type="ECO:0000313" key="3">
    <source>
        <dbReference type="Proteomes" id="UP001228376"/>
    </source>
</evidence>
<evidence type="ECO:0000256" key="1">
    <source>
        <dbReference type="SAM" id="Phobius"/>
    </source>
</evidence>
<keyword evidence="3" id="KW-1185">Reference proteome</keyword>
<dbReference type="Proteomes" id="UP001228376">
    <property type="component" value="Unassembled WGS sequence"/>
</dbReference>
<feature type="transmembrane region" description="Helical" evidence="1">
    <location>
        <begin position="135"/>
        <end position="153"/>
    </location>
</feature>
<protein>
    <submittedName>
        <fullName evidence="2">Uncharacterized protein</fullName>
    </submittedName>
</protein>
<keyword evidence="1" id="KW-0812">Transmembrane</keyword>
<name>A0ABU5CJF1_9BACI</name>
<evidence type="ECO:0000313" key="2">
    <source>
        <dbReference type="EMBL" id="MDY0406477.1"/>
    </source>
</evidence>
<proteinExistence type="predicted"/>
<dbReference type="EMBL" id="JAROCA020000002">
    <property type="protein sequence ID" value="MDY0406477.1"/>
    <property type="molecule type" value="Genomic_DNA"/>
</dbReference>
<organism evidence="2 3">
    <name type="scientific">Tigheibacillus jepli</name>
    <dbReference type="NCBI Taxonomy" id="3035914"/>
    <lineage>
        <taxon>Bacteria</taxon>
        <taxon>Bacillati</taxon>
        <taxon>Bacillota</taxon>
        <taxon>Bacilli</taxon>
        <taxon>Bacillales</taxon>
        <taxon>Bacillaceae</taxon>
        <taxon>Tigheibacillus</taxon>
    </lineage>
</organism>
<dbReference type="RefSeq" id="WP_306066581.1">
    <property type="nucleotide sequence ID" value="NZ_JAROCA020000002.1"/>
</dbReference>
<comment type="caution">
    <text evidence="2">The sequence shown here is derived from an EMBL/GenBank/DDBJ whole genome shotgun (WGS) entry which is preliminary data.</text>
</comment>
<reference evidence="2 3" key="1">
    <citation type="submission" date="2023-10" db="EMBL/GenBank/DDBJ databases">
        <title>179-bfca-hs.</title>
        <authorList>
            <person name="Miliotis G."/>
            <person name="Sengupta P."/>
            <person name="Hameed A."/>
            <person name="Chuvochina M."/>
            <person name="Mcdonagh F."/>
            <person name="Simpson A.C."/>
            <person name="Singh N.K."/>
            <person name="Rekha P.D."/>
            <person name="Raman K."/>
            <person name="Hugenholtz P."/>
            <person name="Venkateswaran K."/>
        </authorList>
    </citation>
    <scope>NUCLEOTIDE SEQUENCE [LARGE SCALE GENOMIC DNA]</scope>
    <source>
        <strain evidence="2 3">179-BFC-A-HS</strain>
    </source>
</reference>
<sequence length="219" mass="25186">MAAASKLMSVGVIAFSFVIGFATLYLLSPAKGEQKRKYMEELISQLINFIIFIWVGKIILHFSIFVTDPLAILAYPSDSGAFYFAVLGVAIVLLYKSKQHKTDMRGVIQSFIPVFLVASFTYEFIQLVWNDNTYAFARLIVQALLLVLWFSTLGRVQTMIQFMVLLTGWTIGMLVLWVLQPYVSVFGYIMAPWFIGLFFIFCMLFNIWTRRKRGYNGWN</sequence>
<feature type="transmembrane region" description="Helical" evidence="1">
    <location>
        <begin position="185"/>
        <end position="208"/>
    </location>
</feature>
<feature type="transmembrane region" description="Helical" evidence="1">
    <location>
        <begin position="6"/>
        <end position="26"/>
    </location>
</feature>
<feature type="transmembrane region" description="Helical" evidence="1">
    <location>
        <begin position="72"/>
        <end position="95"/>
    </location>
</feature>
<keyword evidence="1" id="KW-1133">Transmembrane helix</keyword>
<accession>A0ABU5CJF1</accession>
<feature type="transmembrane region" description="Helical" evidence="1">
    <location>
        <begin position="46"/>
        <end position="66"/>
    </location>
</feature>
<gene>
    <name evidence="2" type="ORF">P5G51_014890</name>
</gene>
<keyword evidence="1" id="KW-0472">Membrane</keyword>